<sequence>LGDELWKASTSGSADDVQSYISIQRSLDPTYEAPIQDIMSAATMEDHVGIVKYCLQLGVKADPNIMSFLIASESIETHKALIEAKAIPIGHYIPWFGTVLSVAAKDGLYEWTKFCLEAGADPNKDKVDEHLSVLASAAENGHLDIIQLLLEHGAKLQGSGAIVQAAKAGKKEAVMLLLERGANINEIGVEHETDKRITVEMGSALHKAVRTGHTKI</sequence>
<name>A0A6G1IS78_9PLEO</name>
<keyword evidence="2" id="KW-0677">Repeat</keyword>
<dbReference type="GO" id="GO:0016567">
    <property type="term" value="P:protein ubiquitination"/>
    <property type="evidence" value="ECO:0007669"/>
    <property type="project" value="TreeGrafter"/>
</dbReference>
<dbReference type="OrthoDB" id="4772757at2759"/>
<keyword evidence="3 4" id="KW-0040">ANK repeat</keyword>
<dbReference type="GO" id="GO:0045732">
    <property type="term" value="P:positive regulation of protein catabolic process"/>
    <property type="evidence" value="ECO:0007669"/>
    <property type="project" value="TreeGrafter"/>
</dbReference>
<dbReference type="Gene3D" id="1.25.40.20">
    <property type="entry name" value="Ankyrin repeat-containing domain"/>
    <property type="match status" value="2"/>
</dbReference>
<dbReference type="Pfam" id="PF12796">
    <property type="entry name" value="Ank_2"/>
    <property type="match status" value="1"/>
</dbReference>
<feature type="non-terminal residue" evidence="5">
    <location>
        <position position="1"/>
    </location>
</feature>
<keyword evidence="6" id="KW-1185">Reference proteome</keyword>
<feature type="repeat" description="ANK" evidence="4">
    <location>
        <begin position="129"/>
        <end position="161"/>
    </location>
</feature>
<reference evidence="5" key="1">
    <citation type="journal article" date="2020" name="Stud. Mycol.">
        <title>101 Dothideomycetes genomes: a test case for predicting lifestyles and emergence of pathogens.</title>
        <authorList>
            <person name="Haridas S."/>
            <person name="Albert R."/>
            <person name="Binder M."/>
            <person name="Bloem J."/>
            <person name="Labutti K."/>
            <person name="Salamov A."/>
            <person name="Andreopoulos B."/>
            <person name="Baker S."/>
            <person name="Barry K."/>
            <person name="Bills G."/>
            <person name="Bluhm B."/>
            <person name="Cannon C."/>
            <person name="Castanera R."/>
            <person name="Culley D."/>
            <person name="Daum C."/>
            <person name="Ezra D."/>
            <person name="Gonzalez J."/>
            <person name="Henrissat B."/>
            <person name="Kuo A."/>
            <person name="Liang C."/>
            <person name="Lipzen A."/>
            <person name="Lutzoni F."/>
            <person name="Magnuson J."/>
            <person name="Mondo S."/>
            <person name="Nolan M."/>
            <person name="Ohm R."/>
            <person name="Pangilinan J."/>
            <person name="Park H.-J."/>
            <person name="Ramirez L."/>
            <person name="Alfaro M."/>
            <person name="Sun H."/>
            <person name="Tritt A."/>
            <person name="Yoshinaga Y."/>
            <person name="Zwiers L.-H."/>
            <person name="Turgeon B."/>
            <person name="Goodwin S."/>
            <person name="Spatafora J."/>
            <person name="Crous P."/>
            <person name="Grigoriev I."/>
        </authorList>
    </citation>
    <scope>NUCLEOTIDE SEQUENCE</scope>
    <source>
        <strain evidence="5">CBS 122367</strain>
    </source>
</reference>
<dbReference type="PROSITE" id="PS50297">
    <property type="entry name" value="ANK_REP_REGION"/>
    <property type="match status" value="2"/>
</dbReference>
<evidence type="ECO:0000256" key="4">
    <source>
        <dbReference type="PROSITE-ProRule" id="PRU00023"/>
    </source>
</evidence>
<dbReference type="InterPro" id="IPR051573">
    <property type="entry name" value="Ankyrin-SOCS_box_domain"/>
</dbReference>
<proteinExistence type="inferred from homology"/>
<protein>
    <submittedName>
        <fullName evidence="5">Ankyrin</fullName>
    </submittedName>
</protein>
<dbReference type="AlphaFoldDB" id="A0A6G1IS78"/>
<dbReference type="SUPFAM" id="SSF48403">
    <property type="entry name" value="Ankyrin repeat"/>
    <property type="match status" value="1"/>
</dbReference>
<organism evidence="5 6">
    <name type="scientific">Lentithecium fluviatile CBS 122367</name>
    <dbReference type="NCBI Taxonomy" id="1168545"/>
    <lineage>
        <taxon>Eukaryota</taxon>
        <taxon>Fungi</taxon>
        <taxon>Dikarya</taxon>
        <taxon>Ascomycota</taxon>
        <taxon>Pezizomycotina</taxon>
        <taxon>Dothideomycetes</taxon>
        <taxon>Pleosporomycetidae</taxon>
        <taxon>Pleosporales</taxon>
        <taxon>Massarineae</taxon>
        <taxon>Lentitheciaceae</taxon>
        <taxon>Lentithecium</taxon>
    </lineage>
</organism>
<feature type="non-terminal residue" evidence="5">
    <location>
        <position position="216"/>
    </location>
</feature>
<dbReference type="InterPro" id="IPR036770">
    <property type="entry name" value="Ankyrin_rpt-contain_sf"/>
</dbReference>
<dbReference type="InterPro" id="IPR002110">
    <property type="entry name" value="Ankyrin_rpt"/>
</dbReference>
<gene>
    <name evidence="5" type="ORF">K458DRAFT_263422</name>
</gene>
<dbReference type="SMART" id="SM00248">
    <property type="entry name" value="ANK"/>
    <property type="match status" value="4"/>
</dbReference>
<accession>A0A6G1IS78</accession>
<dbReference type="PROSITE" id="PS50088">
    <property type="entry name" value="ANK_REPEAT"/>
    <property type="match status" value="2"/>
</dbReference>
<evidence type="ECO:0000256" key="2">
    <source>
        <dbReference type="ARBA" id="ARBA00022737"/>
    </source>
</evidence>
<evidence type="ECO:0000313" key="5">
    <source>
        <dbReference type="EMBL" id="KAF2681015.1"/>
    </source>
</evidence>
<evidence type="ECO:0000256" key="1">
    <source>
        <dbReference type="ARBA" id="ARBA00005949"/>
    </source>
</evidence>
<evidence type="ECO:0000256" key="3">
    <source>
        <dbReference type="ARBA" id="ARBA00023043"/>
    </source>
</evidence>
<dbReference type="EMBL" id="MU005593">
    <property type="protein sequence ID" value="KAF2681015.1"/>
    <property type="molecule type" value="Genomic_DNA"/>
</dbReference>
<feature type="repeat" description="ANK" evidence="4">
    <location>
        <begin position="157"/>
        <end position="189"/>
    </location>
</feature>
<dbReference type="Proteomes" id="UP000799291">
    <property type="component" value="Unassembled WGS sequence"/>
</dbReference>
<dbReference type="PANTHER" id="PTHR24136:SF15">
    <property type="entry name" value="ANK_REP_REGION DOMAIN-CONTAINING PROTEIN"/>
    <property type="match status" value="1"/>
</dbReference>
<dbReference type="PANTHER" id="PTHR24136">
    <property type="entry name" value="SOWAH (DROSOPHILA) HOMOLOG"/>
    <property type="match status" value="1"/>
</dbReference>
<comment type="similarity">
    <text evidence="1">Belongs to the ankyrin SOCS box (ASB) family.</text>
</comment>
<evidence type="ECO:0000313" key="6">
    <source>
        <dbReference type="Proteomes" id="UP000799291"/>
    </source>
</evidence>